<comment type="caution">
    <text evidence="1">The sequence shown here is derived from an EMBL/GenBank/DDBJ whole genome shotgun (WGS) entry which is preliminary data.</text>
</comment>
<keyword evidence="2" id="KW-1185">Reference proteome</keyword>
<keyword evidence="1" id="KW-0808">Transferase</keyword>
<dbReference type="EMBL" id="BLIY01000008">
    <property type="protein sequence ID" value="GFE54028.1"/>
    <property type="molecule type" value="Genomic_DNA"/>
</dbReference>
<keyword evidence="1" id="KW-0418">Kinase</keyword>
<protein>
    <submittedName>
        <fullName evidence="1">Pantothenate kinase</fullName>
    </submittedName>
</protein>
<organism evidence="1 2">
    <name type="scientific">Babesia ovis</name>
    <dbReference type="NCBI Taxonomy" id="5869"/>
    <lineage>
        <taxon>Eukaryota</taxon>
        <taxon>Sar</taxon>
        <taxon>Alveolata</taxon>
        <taxon>Apicomplexa</taxon>
        <taxon>Aconoidasida</taxon>
        <taxon>Piroplasmida</taxon>
        <taxon>Babesiidae</taxon>
        <taxon>Babesia</taxon>
    </lineage>
</organism>
<name>A0A9W5WUL5_BABOV</name>
<dbReference type="GO" id="GO:0015937">
    <property type="term" value="P:coenzyme A biosynthetic process"/>
    <property type="evidence" value="ECO:0007669"/>
    <property type="project" value="InterPro"/>
</dbReference>
<dbReference type="Proteomes" id="UP001057455">
    <property type="component" value="Unassembled WGS sequence"/>
</dbReference>
<dbReference type="GO" id="GO:0016301">
    <property type="term" value="F:kinase activity"/>
    <property type="evidence" value="ECO:0007669"/>
    <property type="project" value="UniProtKB-KW"/>
</dbReference>
<reference evidence="1" key="1">
    <citation type="submission" date="2019-12" db="EMBL/GenBank/DDBJ databases">
        <title>Genome sequence of Babesia ovis.</title>
        <authorList>
            <person name="Yamagishi J."/>
            <person name="Sevinc F."/>
            <person name="Xuan X."/>
        </authorList>
    </citation>
    <scope>NUCLEOTIDE SEQUENCE</scope>
    <source>
        <strain evidence="1">Selcuk</strain>
    </source>
</reference>
<dbReference type="InterPro" id="IPR004567">
    <property type="entry name" value="Type_II_PanK"/>
</dbReference>
<gene>
    <name evidence="1" type="ORF">BaOVIS_014320</name>
</gene>
<proteinExistence type="predicted"/>
<dbReference type="GO" id="GO:0005524">
    <property type="term" value="F:ATP binding"/>
    <property type="evidence" value="ECO:0007669"/>
    <property type="project" value="InterPro"/>
</dbReference>
<evidence type="ECO:0000313" key="2">
    <source>
        <dbReference type="Proteomes" id="UP001057455"/>
    </source>
</evidence>
<sequence length="361" mass="39230">MGNVIGVDCSYASKQLLDKLFVTITFENKDSGKVIDALIAKHTFFNGCETGNSPVLNGDRTFRLLTVAARDVDSAAHILSQYRQTIKRIVFCGNPPITLLSTLESLLPNAVISECDYETCLHLGKSMAISSKGAIFAVDDEGGLFESNEPLQNNKGHLHAAVHSNALYALYSPNKGEPRYVGHSVIGYSAIAAIFNMFLKRFDSMDPCRVFIPKIGEIASGGNSATCDMLVKNIYGGGCEAIGLPGDMLASSFGMLQKRTELWLENSSTSKNVQIPKHSVNNDDTQDQTLSNGTVKNESVPICDTLASTEHLSKRACTSAKGGENISPSENLKDVSLQFMYYQLFVSSLVKKTLRIVSSKY</sequence>
<dbReference type="OrthoDB" id="498611at2759"/>
<evidence type="ECO:0000313" key="1">
    <source>
        <dbReference type="EMBL" id="GFE54028.1"/>
    </source>
</evidence>
<dbReference type="AlphaFoldDB" id="A0A9W5WUL5"/>
<accession>A0A9W5WUL5</accession>
<dbReference type="SUPFAM" id="SSF53067">
    <property type="entry name" value="Actin-like ATPase domain"/>
    <property type="match status" value="1"/>
</dbReference>
<dbReference type="Pfam" id="PF03630">
    <property type="entry name" value="Fumble"/>
    <property type="match status" value="1"/>
</dbReference>
<dbReference type="InterPro" id="IPR043129">
    <property type="entry name" value="ATPase_NBD"/>
</dbReference>
<dbReference type="Gene3D" id="6.10.10.60">
    <property type="match status" value="1"/>
</dbReference>